<keyword evidence="7" id="KW-1185">Reference proteome</keyword>
<gene>
    <name evidence="6" type="ORF">TSOC_010715</name>
</gene>
<dbReference type="PANTHER" id="PTHR13149">
    <property type="entry name" value="VACUOLAR PROTEIN SORTING-ASSOCIATED PROTEIN VPS25"/>
    <property type="match status" value="1"/>
</dbReference>
<comment type="similarity">
    <text evidence="1">Belongs to the VPS25 family.</text>
</comment>
<dbReference type="GO" id="GO:0005198">
    <property type="term" value="F:structural molecule activity"/>
    <property type="evidence" value="ECO:0007669"/>
    <property type="project" value="TreeGrafter"/>
</dbReference>
<evidence type="ECO:0000256" key="4">
    <source>
        <dbReference type="ARBA" id="ARBA00030094"/>
    </source>
</evidence>
<dbReference type="GO" id="GO:0042803">
    <property type="term" value="F:protein homodimerization activity"/>
    <property type="evidence" value="ECO:0007669"/>
    <property type="project" value="TreeGrafter"/>
</dbReference>
<feature type="compositionally biased region" description="Polar residues" evidence="5">
    <location>
        <begin position="8"/>
        <end position="20"/>
    </location>
</feature>
<dbReference type="InterPro" id="IPR014041">
    <property type="entry name" value="ESCRT-II_cplx_Vps25-sub_N"/>
</dbReference>
<organism evidence="6 7">
    <name type="scientific">Tetrabaena socialis</name>
    <dbReference type="NCBI Taxonomy" id="47790"/>
    <lineage>
        <taxon>Eukaryota</taxon>
        <taxon>Viridiplantae</taxon>
        <taxon>Chlorophyta</taxon>
        <taxon>core chlorophytes</taxon>
        <taxon>Chlorophyceae</taxon>
        <taxon>CS clade</taxon>
        <taxon>Chlamydomonadales</taxon>
        <taxon>Tetrabaenaceae</taxon>
        <taxon>Tetrabaena</taxon>
    </lineage>
</organism>
<feature type="region of interest" description="Disordered" evidence="5">
    <location>
        <begin position="1"/>
        <end position="26"/>
    </location>
</feature>
<reference evidence="6 7" key="1">
    <citation type="journal article" date="2017" name="Mol. Biol. Evol.">
        <title>The 4-celled Tetrabaena socialis nuclear genome reveals the essential components for genetic control of cell number at the origin of multicellularity in the volvocine lineage.</title>
        <authorList>
            <person name="Featherston J."/>
            <person name="Arakaki Y."/>
            <person name="Hanschen E.R."/>
            <person name="Ferris P.J."/>
            <person name="Michod R.E."/>
            <person name="Olson B.J.S.C."/>
            <person name="Nozaki H."/>
            <person name="Durand P.M."/>
        </authorList>
    </citation>
    <scope>NUCLEOTIDE SEQUENCE [LARGE SCALE GENOMIC DNA]</scope>
    <source>
        <strain evidence="6 7">NIES-571</strain>
    </source>
</reference>
<comment type="caution">
    <text evidence="6">The sequence shown here is derived from an EMBL/GenBank/DDBJ whole genome shotgun (WGS) entry which is preliminary data.</text>
</comment>
<proteinExistence type="inferred from homology"/>
<name>A0A2J7ZSL9_9CHLO</name>
<dbReference type="GO" id="GO:0016236">
    <property type="term" value="P:macroautophagy"/>
    <property type="evidence" value="ECO:0007669"/>
    <property type="project" value="UniProtKB-ARBA"/>
</dbReference>
<dbReference type="FunFam" id="1.10.10.10:FF:000141">
    <property type="entry name" value="vacuolar protein-sorting-associated protein 25"/>
    <property type="match status" value="1"/>
</dbReference>
<dbReference type="GO" id="GO:0000814">
    <property type="term" value="C:ESCRT II complex"/>
    <property type="evidence" value="ECO:0007669"/>
    <property type="project" value="InterPro"/>
</dbReference>
<dbReference type="Gene3D" id="1.10.10.10">
    <property type="entry name" value="Winged helix-like DNA-binding domain superfamily/Winged helix DNA-binding domain"/>
    <property type="match status" value="1"/>
</dbReference>
<evidence type="ECO:0000313" key="6">
    <source>
        <dbReference type="EMBL" id="PNH03248.1"/>
    </source>
</evidence>
<dbReference type="InterPro" id="IPR036388">
    <property type="entry name" value="WH-like_DNA-bd_sf"/>
</dbReference>
<dbReference type="Pfam" id="PF05871">
    <property type="entry name" value="ESCRT-II"/>
    <property type="match status" value="1"/>
</dbReference>
<evidence type="ECO:0000256" key="3">
    <source>
        <dbReference type="ARBA" id="ARBA00022927"/>
    </source>
</evidence>
<dbReference type="EMBL" id="PGGS01000529">
    <property type="protein sequence ID" value="PNH03248.1"/>
    <property type="molecule type" value="Genomic_DNA"/>
</dbReference>
<dbReference type="PANTHER" id="PTHR13149:SF0">
    <property type="entry name" value="VACUOLAR PROTEIN-SORTING-ASSOCIATED PROTEIN 25"/>
    <property type="match status" value="1"/>
</dbReference>
<dbReference type="GO" id="GO:0043328">
    <property type="term" value="P:protein transport to vacuole involved in ubiquitin-dependent protein catabolic process via the multivesicular body sorting pathway"/>
    <property type="evidence" value="ECO:0007669"/>
    <property type="project" value="TreeGrafter"/>
</dbReference>
<dbReference type="AlphaFoldDB" id="A0A2J7ZSL9"/>
<dbReference type="OrthoDB" id="245150at2759"/>
<sequence>MDGPRPPSQASGTGAKESSPQAQQQQQLLDLADAPMAGFIMILLQPVKETRDKQVSLWCSLILSYCQHTKSYVIDTQGDSPLFVNDSINRKLNSEARISFLDELVGQGRAEWLDKGKTQCLIFWKRVDEWAAVLMDFVKTYGLSQSVMTLDELTSGDDVRGTELFGLHHEILTRVLRFLEAQGKVRTFKGATPAELGVKFV</sequence>
<dbReference type="Gene3D" id="1.10.10.570">
    <property type="entry name" value="Winged helix' DNA-binding domain. Chain C. Domain 1"/>
    <property type="match status" value="1"/>
</dbReference>
<evidence type="ECO:0000313" key="7">
    <source>
        <dbReference type="Proteomes" id="UP000236333"/>
    </source>
</evidence>
<protein>
    <recommendedName>
        <fullName evidence="4">ESCRT-II complex subunit VPS25</fullName>
    </recommendedName>
</protein>
<dbReference type="SUPFAM" id="SSF46785">
    <property type="entry name" value="Winged helix' DNA-binding domain"/>
    <property type="match status" value="2"/>
</dbReference>
<dbReference type="Proteomes" id="UP000236333">
    <property type="component" value="Unassembled WGS sequence"/>
</dbReference>
<keyword evidence="2" id="KW-0813">Transport</keyword>
<evidence type="ECO:0000256" key="1">
    <source>
        <dbReference type="ARBA" id="ARBA00009674"/>
    </source>
</evidence>
<keyword evidence="3" id="KW-0653">Protein transport</keyword>
<accession>A0A2J7ZSL9</accession>
<evidence type="ECO:0000256" key="5">
    <source>
        <dbReference type="SAM" id="MobiDB-lite"/>
    </source>
</evidence>
<dbReference type="InterPro" id="IPR008570">
    <property type="entry name" value="ESCRT-II_cplx_Vps25-sub"/>
</dbReference>
<dbReference type="InterPro" id="IPR036390">
    <property type="entry name" value="WH_DNA-bd_sf"/>
</dbReference>
<evidence type="ECO:0000256" key="2">
    <source>
        <dbReference type="ARBA" id="ARBA00022448"/>
    </source>
</evidence>